<dbReference type="PROSITE" id="PS50950">
    <property type="entry name" value="ZF_THAP"/>
    <property type="match status" value="1"/>
</dbReference>
<evidence type="ECO:0000313" key="9">
    <source>
        <dbReference type="RefSeq" id="XP_034243053.1"/>
    </source>
</evidence>
<name>A0A6P8YSL6_THRPL</name>
<evidence type="ECO:0000256" key="5">
    <source>
        <dbReference type="PROSITE-ProRule" id="PRU00309"/>
    </source>
</evidence>
<evidence type="ECO:0000259" key="7">
    <source>
        <dbReference type="PROSITE" id="PS50950"/>
    </source>
</evidence>
<dbReference type="SUPFAM" id="SSF57716">
    <property type="entry name" value="Glucocorticoid receptor-like (DNA-binding domain)"/>
    <property type="match status" value="1"/>
</dbReference>
<feature type="compositionally biased region" description="Low complexity" evidence="6">
    <location>
        <begin position="196"/>
        <end position="220"/>
    </location>
</feature>
<evidence type="ECO:0000256" key="4">
    <source>
        <dbReference type="ARBA" id="ARBA00023125"/>
    </source>
</evidence>
<keyword evidence="3" id="KW-0862">Zinc</keyword>
<protein>
    <submittedName>
        <fullName evidence="9">LOW QUALITY PROTEIN: uncharacterized protein LOC117646302</fullName>
    </submittedName>
</protein>
<evidence type="ECO:0000256" key="3">
    <source>
        <dbReference type="ARBA" id="ARBA00022833"/>
    </source>
</evidence>
<evidence type="ECO:0000256" key="2">
    <source>
        <dbReference type="ARBA" id="ARBA00022771"/>
    </source>
</evidence>
<keyword evidence="4 5" id="KW-0238">DNA-binding</keyword>
<keyword evidence="2 5" id="KW-0863">Zinc-finger</keyword>
<dbReference type="RefSeq" id="XP_034243053.1">
    <property type="nucleotide sequence ID" value="XM_034387162.1"/>
</dbReference>
<evidence type="ECO:0000313" key="8">
    <source>
        <dbReference type="Proteomes" id="UP000515158"/>
    </source>
</evidence>
<dbReference type="GO" id="GO:0003677">
    <property type="term" value="F:DNA binding"/>
    <property type="evidence" value="ECO:0007669"/>
    <property type="project" value="UniProtKB-UniRule"/>
</dbReference>
<dbReference type="KEGG" id="tpal:117646302"/>
<feature type="compositionally biased region" description="Basic and acidic residues" evidence="6">
    <location>
        <begin position="160"/>
        <end position="180"/>
    </location>
</feature>
<feature type="compositionally biased region" description="Acidic residues" evidence="6">
    <location>
        <begin position="124"/>
        <end position="134"/>
    </location>
</feature>
<dbReference type="Proteomes" id="UP000515158">
    <property type="component" value="Unplaced"/>
</dbReference>
<evidence type="ECO:0000256" key="1">
    <source>
        <dbReference type="ARBA" id="ARBA00022723"/>
    </source>
</evidence>
<keyword evidence="8" id="KW-1185">Reference proteome</keyword>
<feature type="region of interest" description="Disordered" evidence="6">
    <location>
        <begin position="111"/>
        <end position="305"/>
    </location>
</feature>
<feature type="compositionally biased region" description="Polar residues" evidence="6">
    <location>
        <begin position="183"/>
        <end position="195"/>
    </location>
</feature>
<dbReference type="Pfam" id="PF05485">
    <property type="entry name" value="THAP"/>
    <property type="match status" value="1"/>
</dbReference>
<gene>
    <name evidence="9" type="primary">LOC117646302</name>
</gene>
<dbReference type="InterPro" id="IPR006612">
    <property type="entry name" value="THAP_Znf"/>
</dbReference>
<feature type="compositionally biased region" description="Polar residues" evidence="6">
    <location>
        <begin position="262"/>
        <end position="291"/>
    </location>
</feature>
<proteinExistence type="predicted"/>
<dbReference type="GO" id="GO:0008270">
    <property type="term" value="F:zinc ion binding"/>
    <property type="evidence" value="ECO:0007669"/>
    <property type="project" value="UniProtKB-KW"/>
</dbReference>
<dbReference type="SMART" id="SM00980">
    <property type="entry name" value="THAP"/>
    <property type="match status" value="1"/>
</dbReference>
<keyword evidence="1" id="KW-0479">Metal-binding</keyword>
<dbReference type="GeneID" id="117646302"/>
<organism evidence="9">
    <name type="scientific">Thrips palmi</name>
    <name type="common">Melon thrips</name>
    <dbReference type="NCBI Taxonomy" id="161013"/>
    <lineage>
        <taxon>Eukaryota</taxon>
        <taxon>Metazoa</taxon>
        <taxon>Ecdysozoa</taxon>
        <taxon>Arthropoda</taxon>
        <taxon>Hexapoda</taxon>
        <taxon>Insecta</taxon>
        <taxon>Pterygota</taxon>
        <taxon>Neoptera</taxon>
        <taxon>Paraneoptera</taxon>
        <taxon>Thysanoptera</taxon>
        <taxon>Terebrantia</taxon>
        <taxon>Thripoidea</taxon>
        <taxon>Thripidae</taxon>
        <taxon>Thrips</taxon>
    </lineage>
</organism>
<sequence length="568" mass="63322">MSKERIYSVTKADIKCCAKNCTTNEADRYFFTFPPCDVTDEKSIERCRSWVRNTGNIDLLKCKSSELAGKFYLCCHHFADWTAVYNNDGSQRYIAADAVPTIFDSQPLSKKQLKPFPVTPQSSEESDERDEPDISLDIPLPESIDCVEKDTNGDPIPEPEPDRARVAPTLDHLESIKTETDDTNVNNGDTRNSEAQVSKQNKSSSESENFQVDSSPTVKKNSVKKKKSSIEKPSSRPSRKAKQDAVNRISKQFIPAKDSEDSNPQNSPEEVDKNAQNLSKSPNGIANTNSENPPPKKLILSTSSMSPERASAKYRIVSKDVVSKLGTVVSLKPSPVVSNNFEERRKNMTVLQEPGSKSKQDQQIHLIVSPPPVSQAYLSTESMGLRSILPKPSNVSSFIDKPPITAFNLITVPRIDRNFTDSFDSVTPIARSSSTQTETKSSERFVLKILDCDSKLSVFTGLPSYDVLDKITDATLRMVIRNKTTISDIEPTMRLWIMLTCTKFMLGISTEALSVMYDLSIDECQKVVEKTSLFLRKTLSLPDCQKYVFMIPNQVLNGIADFSDSMIS</sequence>
<evidence type="ECO:0000256" key="6">
    <source>
        <dbReference type="SAM" id="MobiDB-lite"/>
    </source>
</evidence>
<accession>A0A6P8YSL6</accession>
<dbReference type="OrthoDB" id="7683421at2759"/>
<dbReference type="InParanoid" id="A0A6P8YSL6"/>
<reference evidence="9" key="1">
    <citation type="submission" date="2025-08" db="UniProtKB">
        <authorList>
            <consortium name="RefSeq"/>
        </authorList>
    </citation>
    <scope>IDENTIFICATION</scope>
    <source>
        <tissue evidence="9">Total insect</tissue>
    </source>
</reference>
<feature type="domain" description="THAP-type" evidence="7">
    <location>
        <begin position="9"/>
        <end position="103"/>
    </location>
</feature>
<dbReference type="AlphaFoldDB" id="A0A6P8YSL6"/>